<accession>A0A9W9PLY0</accession>
<reference evidence="3" key="2">
    <citation type="journal article" date="2023" name="IMA Fungus">
        <title>Comparative genomic study of the Penicillium genus elucidates a diverse pangenome and 15 lateral gene transfer events.</title>
        <authorList>
            <person name="Petersen C."/>
            <person name="Sorensen T."/>
            <person name="Nielsen M.R."/>
            <person name="Sondergaard T.E."/>
            <person name="Sorensen J.L."/>
            <person name="Fitzpatrick D.A."/>
            <person name="Frisvad J.C."/>
            <person name="Nielsen K.L."/>
        </authorList>
    </citation>
    <scope>NUCLEOTIDE SEQUENCE</scope>
    <source>
        <strain evidence="3">IBT 19713</strain>
    </source>
</reference>
<dbReference type="AlphaFoldDB" id="A0A9W9PLY0"/>
<sequence>MTQCDPDERLIYLACQHIFRGANSQVRKLKTVKALIKQHEIALTDILREHDINRTSTVAKKLLEKEVFDSTLKAKIRFPELFDVSPTQSAEREASEEEAARDEASTVREISDREASKETAIIPHTESNGEGRLGDSHLMPAIVPEKGTGSALGVQSLYPVYIHYRCQHLVLTTIQELLEESCFAFAQQHLPQLLTRKGWDCPEAVELTEWTKILSCQSTPLASALKAPLSDFIGLLRELRHSAVHRLRKTAAGVERLAENAQLFLEALEDLTRSEKVGSLRRELRSAIEELQRNKNLLEKRLLDQLKEIKRRRSELDVWEKNAKEAMIRDDLECSRDIGEGLETIVRRSRLKDQMGADERKLPDVYSESLDSEEEFLDATL</sequence>
<name>A0A9W9PLY0_9EURO</name>
<dbReference type="GeneID" id="83196851"/>
<organism evidence="3 4">
    <name type="scientific">Penicillium chermesinum</name>
    <dbReference type="NCBI Taxonomy" id="63820"/>
    <lineage>
        <taxon>Eukaryota</taxon>
        <taxon>Fungi</taxon>
        <taxon>Dikarya</taxon>
        <taxon>Ascomycota</taxon>
        <taxon>Pezizomycotina</taxon>
        <taxon>Eurotiomycetes</taxon>
        <taxon>Eurotiomycetidae</taxon>
        <taxon>Eurotiales</taxon>
        <taxon>Aspergillaceae</taxon>
        <taxon>Penicillium</taxon>
    </lineage>
</organism>
<keyword evidence="1" id="KW-0175">Coiled coil</keyword>
<evidence type="ECO:0008006" key="5">
    <source>
        <dbReference type="Google" id="ProtNLM"/>
    </source>
</evidence>
<evidence type="ECO:0000256" key="2">
    <source>
        <dbReference type="SAM" id="MobiDB-lite"/>
    </source>
</evidence>
<reference evidence="3" key="1">
    <citation type="submission" date="2022-11" db="EMBL/GenBank/DDBJ databases">
        <authorList>
            <person name="Petersen C."/>
        </authorList>
    </citation>
    <scope>NUCLEOTIDE SEQUENCE</scope>
    <source>
        <strain evidence="3">IBT 19713</strain>
    </source>
</reference>
<feature type="compositionally biased region" description="Basic and acidic residues" evidence="2">
    <location>
        <begin position="101"/>
        <end position="117"/>
    </location>
</feature>
<protein>
    <recommendedName>
        <fullName evidence="5">Ubiquinol-cytochrome-c reductase cytochrome c1</fullName>
    </recommendedName>
</protein>
<proteinExistence type="predicted"/>
<dbReference type="Proteomes" id="UP001150941">
    <property type="component" value="Unassembled WGS sequence"/>
</dbReference>
<gene>
    <name evidence="3" type="ORF">N7468_000251</name>
</gene>
<dbReference type="OrthoDB" id="5324651at2759"/>
<keyword evidence="4" id="KW-1185">Reference proteome</keyword>
<evidence type="ECO:0000313" key="4">
    <source>
        <dbReference type="Proteomes" id="UP001150941"/>
    </source>
</evidence>
<evidence type="ECO:0000256" key="1">
    <source>
        <dbReference type="SAM" id="Coils"/>
    </source>
</evidence>
<feature type="region of interest" description="Disordered" evidence="2">
    <location>
        <begin position="87"/>
        <end position="135"/>
    </location>
</feature>
<dbReference type="RefSeq" id="XP_058335579.1">
    <property type="nucleotide sequence ID" value="XM_058469548.1"/>
</dbReference>
<comment type="caution">
    <text evidence="3">The sequence shown here is derived from an EMBL/GenBank/DDBJ whole genome shotgun (WGS) entry which is preliminary data.</text>
</comment>
<dbReference type="EMBL" id="JAPQKS010000001">
    <property type="protein sequence ID" value="KAJ5248800.1"/>
    <property type="molecule type" value="Genomic_DNA"/>
</dbReference>
<feature type="coiled-coil region" evidence="1">
    <location>
        <begin position="254"/>
        <end position="308"/>
    </location>
</feature>
<evidence type="ECO:0000313" key="3">
    <source>
        <dbReference type="EMBL" id="KAJ5248800.1"/>
    </source>
</evidence>